<proteinExistence type="predicted"/>
<dbReference type="Gene3D" id="3.80.10.10">
    <property type="entry name" value="Ribonuclease Inhibitor"/>
    <property type="match status" value="1"/>
</dbReference>
<dbReference type="GeneID" id="106163619"/>
<evidence type="ECO:0000313" key="3">
    <source>
        <dbReference type="Proteomes" id="UP000085678"/>
    </source>
</evidence>
<gene>
    <name evidence="4" type="primary">LOC106163619</name>
</gene>
<dbReference type="PROSITE" id="PS50181">
    <property type="entry name" value="FBOX"/>
    <property type="match status" value="1"/>
</dbReference>
<dbReference type="PANTHER" id="PTHR13318">
    <property type="entry name" value="PARTNER OF PAIRED, ISOFORM B-RELATED"/>
    <property type="match status" value="1"/>
</dbReference>
<keyword evidence="3" id="KW-1185">Reference proteome</keyword>
<evidence type="ECO:0000259" key="2">
    <source>
        <dbReference type="PROSITE" id="PS50181"/>
    </source>
</evidence>
<protein>
    <submittedName>
        <fullName evidence="4">F-box/LRR-repeat protein 7-like</fullName>
    </submittedName>
</protein>
<dbReference type="SUPFAM" id="SSF52047">
    <property type="entry name" value="RNI-like"/>
    <property type="match status" value="1"/>
</dbReference>
<evidence type="ECO:0000256" key="1">
    <source>
        <dbReference type="SAM" id="MobiDB-lite"/>
    </source>
</evidence>
<dbReference type="SMART" id="SM00256">
    <property type="entry name" value="FBOX"/>
    <property type="match status" value="1"/>
</dbReference>
<organism evidence="3 4">
    <name type="scientific">Lingula anatina</name>
    <name type="common">Brachiopod</name>
    <name type="synonym">Lingula unguis</name>
    <dbReference type="NCBI Taxonomy" id="7574"/>
    <lineage>
        <taxon>Eukaryota</taxon>
        <taxon>Metazoa</taxon>
        <taxon>Spiralia</taxon>
        <taxon>Lophotrochozoa</taxon>
        <taxon>Brachiopoda</taxon>
        <taxon>Linguliformea</taxon>
        <taxon>Lingulata</taxon>
        <taxon>Lingulida</taxon>
        <taxon>Linguloidea</taxon>
        <taxon>Lingulidae</taxon>
        <taxon>Lingula</taxon>
    </lineage>
</organism>
<dbReference type="OrthoDB" id="550575at2759"/>
<accession>A0A1S3IF05</accession>
<dbReference type="InterPro" id="IPR001810">
    <property type="entry name" value="F-box_dom"/>
</dbReference>
<dbReference type="GO" id="GO:0031146">
    <property type="term" value="P:SCF-dependent proteasomal ubiquitin-dependent protein catabolic process"/>
    <property type="evidence" value="ECO:0007669"/>
    <property type="project" value="TreeGrafter"/>
</dbReference>
<dbReference type="Pfam" id="PF12937">
    <property type="entry name" value="F-box-like"/>
    <property type="match status" value="1"/>
</dbReference>
<dbReference type="InterPro" id="IPR032675">
    <property type="entry name" value="LRR_dom_sf"/>
</dbReference>
<reference evidence="4" key="1">
    <citation type="submission" date="2025-08" db="UniProtKB">
        <authorList>
            <consortium name="RefSeq"/>
        </authorList>
    </citation>
    <scope>IDENTIFICATION</scope>
    <source>
        <tissue evidence="4">Gonads</tissue>
    </source>
</reference>
<dbReference type="Proteomes" id="UP000085678">
    <property type="component" value="Unplaced"/>
</dbReference>
<dbReference type="STRING" id="7574.A0A1S3IF05"/>
<dbReference type="RefSeq" id="XP_013396723.1">
    <property type="nucleotide sequence ID" value="XM_013541269.2"/>
</dbReference>
<feature type="domain" description="F-box" evidence="2">
    <location>
        <begin position="260"/>
        <end position="307"/>
    </location>
</feature>
<dbReference type="AlphaFoldDB" id="A0A1S3IF05"/>
<dbReference type="GO" id="GO:0019005">
    <property type="term" value="C:SCF ubiquitin ligase complex"/>
    <property type="evidence" value="ECO:0007669"/>
    <property type="project" value="TreeGrafter"/>
</dbReference>
<sequence length="482" mass="54534">MEDVPPEKQTGTGFDESIQTETTSAGTEKQSVLLASKMEFPEQPAVNVTVTRDDRTAERSLPMLFKIRENQSTIQCTGGSGVLPREPSYQLEQHNDHWHPVYIDRNAAPTPHLSHCHTKRNASTSQLTHSQIKQVFTKPSQWNDSQHTAAMSQLTSSQYKGPTCASSKSRDKIFCQKRMYSMNQDFVLKCSKSCACDKPSIEKSDSVPWPVCHCEERKKSAALTNACPGFQKRFQKEKDMLLSHPTQSDNHDKPMSHLTQYHINELPHNVLLRIFTCLPLPDLLCRASLVCKLWSTLARDSDLWRTVRVKGFVKVDNAVLERLTSYSENVYEVDITDSRLVNNKGVACLLKNCKRLEVFKASRCQQLSDQAFCELSDCRFLKHLNLENLHALSDVALARISCNCPNLSHIRLSQARDITDHGVVQLSEGCPRLKSVCLDQCFSIKDPGIIKLTEHCRNLEELSCMSCDLTDCSLFHIAKLMF</sequence>
<name>A0A1S3IF05_LINAN</name>
<dbReference type="InterPro" id="IPR006553">
    <property type="entry name" value="Leu-rich_rpt_Cys-con_subtyp"/>
</dbReference>
<dbReference type="PANTHER" id="PTHR13318:SF95">
    <property type="entry name" value="F-BOX PROTEIN YLR352W"/>
    <property type="match status" value="1"/>
</dbReference>
<evidence type="ECO:0000313" key="4">
    <source>
        <dbReference type="RefSeq" id="XP_013396723.1"/>
    </source>
</evidence>
<feature type="region of interest" description="Disordered" evidence="1">
    <location>
        <begin position="1"/>
        <end position="30"/>
    </location>
</feature>
<feature type="compositionally biased region" description="Polar residues" evidence="1">
    <location>
        <begin position="9"/>
        <end position="30"/>
    </location>
</feature>
<dbReference type="SMART" id="SM00367">
    <property type="entry name" value="LRR_CC"/>
    <property type="match status" value="5"/>
</dbReference>
<dbReference type="KEGG" id="lak:106163619"/>
<dbReference type="InParanoid" id="A0A1S3IF05"/>